<dbReference type="Gene3D" id="3.40.30.10">
    <property type="entry name" value="Glutaredoxin"/>
    <property type="match status" value="1"/>
</dbReference>
<evidence type="ECO:0000313" key="4">
    <source>
        <dbReference type="EMBL" id="QDU89834.1"/>
    </source>
</evidence>
<dbReference type="SUPFAM" id="SSF52833">
    <property type="entry name" value="Thioredoxin-like"/>
    <property type="match status" value="1"/>
</dbReference>
<name>A0A518DEC8_9BACT</name>
<gene>
    <name evidence="4" type="primary">cycY</name>
    <name evidence="4" type="ORF">Pla175_32300</name>
</gene>
<evidence type="ECO:0000256" key="2">
    <source>
        <dbReference type="SAM" id="SignalP"/>
    </source>
</evidence>
<dbReference type="InterPro" id="IPR013740">
    <property type="entry name" value="Redoxin"/>
</dbReference>
<dbReference type="InterPro" id="IPR013766">
    <property type="entry name" value="Thioredoxin_domain"/>
</dbReference>
<feature type="region of interest" description="Disordered" evidence="1">
    <location>
        <begin position="385"/>
        <end position="417"/>
    </location>
</feature>
<feature type="region of interest" description="Disordered" evidence="1">
    <location>
        <begin position="731"/>
        <end position="757"/>
    </location>
</feature>
<proteinExistence type="predicted"/>
<dbReference type="GO" id="GO:0016491">
    <property type="term" value="F:oxidoreductase activity"/>
    <property type="evidence" value="ECO:0007669"/>
    <property type="project" value="InterPro"/>
</dbReference>
<feature type="domain" description="Thioredoxin" evidence="3">
    <location>
        <begin position="850"/>
        <end position="995"/>
    </location>
</feature>
<feature type="region of interest" description="Disordered" evidence="1">
    <location>
        <begin position="833"/>
        <end position="856"/>
    </location>
</feature>
<dbReference type="InterPro" id="IPR050553">
    <property type="entry name" value="Thioredoxin_ResA/DsbE_sf"/>
</dbReference>
<reference evidence="4 5" key="1">
    <citation type="submission" date="2019-02" db="EMBL/GenBank/DDBJ databases">
        <title>Deep-cultivation of Planctomycetes and their phenomic and genomic characterization uncovers novel biology.</title>
        <authorList>
            <person name="Wiegand S."/>
            <person name="Jogler M."/>
            <person name="Boedeker C."/>
            <person name="Pinto D."/>
            <person name="Vollmers J."/>
            <person name="Rivas-Marin E."/>
            <person name="Kohn T."/>
            <person name="Peeters S.H."/>
            <person name="Heuer A."/>
            <person name="Rast P."/>
            <person name="Oberbeckmann S."/>
            <person name="Bunk B."/>
            <person name="Jeske O."/>
            <person name="Meyerdierks A."/>
            <person name="Storesund J.E."/>
            <person name="Kallscheuer N."/>
            <person name="Luecker S."/>
            <person name="Lage O.M."/>
            <person name="Pohl T."/>
            <person name="Merkel B.J."/>
            <person name="Hornburger P."/>
            <person name="Mueller R.-W."/>
            <person name="Bruemmer F."/>
            <person name="Labrenz M."/>
            <person name="Spormann A.M."/>
            <person name="Op den Camp H."/>
            <person name="Overmann J."/>
            <person name="Amann R."/>
            <person name="Jetten M.S.M."/>
            <person name="Mascher T."/>
            <person name="Medema M.H."/>
            <person name="Devos D.P."/>
            <person name="Kaster A.-K."/>
            <person name="Ovreas L."/>
            <person name="Rohde M."/>
            <person name="Galperin M.Y."/>
            <person name="Jogler C."/>
        </authorList>
    </citation>
    <scope>NUCLEOTIDE SEQUENCE [LARGE SCALE GENOMIC DNA]</scope>
    <source>
        <strain evidence="4 5">Pla175</strain>
    </source>
</reference>
<keyword evidence="5" id="KW-1185">Reference proteome</keyword>
<dbReference type="Proteomes" id="UP000317429">
    <property type="component" value="Chromosome"/>
</dbReference>
<keyword evidence="2" id="KW-0732">Signal</keyword>
<dbReference type="CDD" id="cd02966">
    <property type="entry name" value="TlpA_like_family"/>
    <property type="match status" value="1"/>
</dbReference>
<dbReference type="PANTHER" id="PTHR42852:SF17">
    <property type="entry name" value="THIOREDOXIN-LIKE PROTEIN HI_1115"/>
    <property type="match status" value="1"/>
</dbReference>
<dbReference type="InterPro" id="IPR036249">
    <property type="entry name" value="Thioredoxin-like_sf"/>
</dbReference>
<dbReference type="Pfam" id="PF08534">
    <property type="entry name" value="Redoxin"/>
    <property type="match status" value="1"/>
</dbReference>
<sequence length="1008" mass="107405" precursor="true">MSGSRVRYVQSRSWSLLFALACAAPLCAGPTSEGPAPVGRLLLGSGDYLEGTWRDSPAGGAVRWESPLAAGAYEFPWPAVESLTFPSPESGAEPTGALRFELVGGDLLYGDLLDVSPESFTVQSAAAPDAPLKIRRESVCRITPRQAGSNVIYSGPGHPSQWKSPAIDDWRLMHGALATDASGASIGQDVGLSDPVRIELELAWQETPSFVLELGDSPTARAIAEQQRDQRLKGIINRAQQEEVDSESVAFALETVGDRLVVMRDLQDAADLAVVGPVQPGPGRLNCVVYLDLAKGRFIAVTPSEEPMAELTVAGQIDATRHGGIRLTNRGGDIRLERLRVSAWDGKPPTPLRGEGPRVVRVGAEPAAAELVGYDAATKTLRFTEIAGGSDEEKDKVKSGDENDEEPTAPPAGDPFTVTLDQLAVVVLRPDASSPRPPVSVDLHSGERLGGAPGQVARGRLKLACPWSETPVQTPIEAIRSVHTLEQPPYEPRGLTGPSVGLETDASNTKGELTGGPASRGKSCLVWRPRDSQNALPLRSSVRGTLVLREPRPKVSRVQSQPPRAARRKVQGFFGAIAGVFGVAPAVGPAADAEPAAPRDEPRPAAPTLPPHIVYLRGGDKLPCTVESIDQQGVHLRSPYAETDFVPHTHVKAIELVTRGVDGRITDDRRQELLTLPRMQEGNAPTHLLVSTKGDYLRCRLLGLSDEAATVEVRLEEVQLERSRIARAIWLDPPPKNDAPADPDAAPPKPAAPPGDSLRVQLLRTDGVRLSFVLEAFESTVDEPVGPLVGVSDVLGKCRALLSEVDAIRLGADPEQSPAPRSYHEWVMIPAKQPREDPDAPDDGASGGSPLVGQPAPPVTLPWLDDALAGGEPFAPDRFHGQVLVLDFWASWCGPCMQAMPVVDRVCAEYEAQGVQLVAVNLQEEADEIGAALERLGLRPRVALDRDGVAAQRYRVTGIPQTVIINRAGDVTHVLVGGGGALEQRLRDALDEALDDALAEPTGPPAAP</sequence>
<protein>
    <submittedName>
        <fullName evidence="4">Thiol:disulfide interchange protein CycY</fullName>
    </submittedName>
</protein>
<dbReference type="AlphaFoldDB" id="A0A518DEC8"/>
<accession>A0A518DEC8</accession>
<feature type="signal peptide" evidence="2">
    <location>
        <begin position="1"/>
        <end position="28"/>
    </location>
</feature>
<dbReference type="PROSITE" id="PS51352">
    <property type="entry name" value="THIOREDOXIN_2"/>
    <property type="match status" value="1"/>
</dbReference>
<organism evidence="4 5">
    <name type="scientific">Pirellulimonas nuda</name>
    <dbReference type="NCBI Taxonomy" id="2528009"/>
    <lineage>
        <taxon>Bacteria</taxon>
        <taxon>Pseudomonadati</taxon>
        <taxon>Planctomycetota</taxon>
        <taxon>Planctomycetia</taxon>
        <taxon>Pirellulales</taxon>
        <taxon>Lacipirellulaceae</taxon>
        <taxon>Pirellulimonas</taxon>
    </lineage>
</organism>
<feature type="chain" id="PRO_5022218799" evidence="2">
    <location>
        <begin position="29"/>
        <end position="1008"/>
    </location>
</feature>
<evidence type="ECO:0000313" key="5">
    <source>
        <dbReference type="Proteomes" id="UP000317429"/>
    </source>
</evidence>
<dbReference type="KEGG" id="pnd:Pla175_32300"/>
<evidence type="ECO:0000256" key="1">
    <source>
        <dbReference type="SAM" id="MobiDB-lite"/>
    </source>
</evidence>
<dbReference type="PANTHER" id="PTHR42852">
    <property type="entry name" value="THIOL:DISULFIDE INTERCHANGE PROTEIN DSBE"/>
    <property type="match status" value="1"/>
</dbReference>
<evidence type="ECO:0000259" key="3">
    <source>
        <dbReference type="PROSITE" id="PS51352"/>
    </source>
</evidence>
<dbReference type="EMBL" id="CP036291">
    <property type="protein sequence ID" value="QDU89834.1"/>
    <property type="molecule type" value="Genomic_DNA"/>
</dbReference>
<feature type="compositionally biased region" description="Basic and acidic residues" evidence="1">
    <location>
        <begin position="391"/>
        <end position="401"/>
    </location>
</feature>